<protein>
    <submittedName>
        <fullName evidence="2">Uncharacterized protein</fullName>
    </submittedName>
</protein>
<evidence type="ECO:0000313" key="3">
    <source>
        <dbReference type="Proteomes" id="UP000479000"/>
    </source>
</evidence>
<feature type="region of interest" description="Disordered" evidence="1">
    <location>
        <begin position="443"/>
        <end position="531"/>
    </location>
</feature>
<evidence type="ECO:0000256" key="1">
    <source>
        <dbReference type="SAM" id="MobiDB-lite"/>
    </source>
</evidence>
<accession>A0A6H5H4R7</accession>
<reference evidence="2 3" key="1">
    <citation type="submission" date="2020-02" db="EMBL/GenBank/DDBJ databases">
        <authorList>
            <person name="Ferguson B K."/>
        </authorList>
    </citation>
    <scope>NUCLEOTIDE SEQUENCE [LARGE SCALE GENOMIC DNA]</scope>
</reference>
<dbReference type="EMBL" id="CADCXU010023065">
    <property type="protein sequence ID" value="CAB0010607.1"/>
    <property type="molecule type" value="Genomic_DNA"/>
</dbReference>
<organism evidence="2 3">
    <name type="scientific">Nesidiocoris tenuis</name>
    <dbReference type="NCBI Taxonomy" id="355587"/>
    <lineage>
        <taxon>Eukaryota</taxon>
        <taxon>Metazoa</taxon>
        <taxon>Ecdysozoa</taxon>
        <taxon>Arthropoda</taxon>
        <taxon>Hexapoda</taxon>
        <taxon>Insecta</taxon>
        <taxon>Pterygota</taxon>
        <taxon>Neoptera</taxon>
        <taxon>Paraneoptera</taxon>
        <taxon>Hemiptera</taxon>
        <taxon>Heteroptera</taxon>
        <taxon>Panheteroptera</taxon>
        <taxon>Cimicomorpha</taxon>
        <taxon>Miridae</taxon>
        <taxon>Dicyphina</taxon>
        <taxon>Nesidiocoris</taxon>
    </lineage>
</organism>
<sequence length="602" mass="67980">DAGKRGSNGLVAVQYAGEGLGSRSRQDGQSVVQVFLECLQSSDLRPPVDVHWNYYGHFSIDPSCISAHSVFVTPIVHAGYATEVGHSTMKGIVYTQHRPPVNTRTAIRTLASSGWSFIWAMSPTLRKTKRTMPSFVLEVLPLVRKPPRLESYDQEEVRILDATTFPMLSRYACVNERRNLTASSIIQNPPLTRAHFYRESEFRKNPCKFRFNTAERNTEKLTCSWTVQGFIVVAACVMTFEARDSAAKVVPTPRTRQLSSYPARNKSARLHQGSMRSAESRRSSSWGDIGQKSFSTRPRSSTSPPEATAVIAQSSLSSAKVRKKISVRKCTVSKYSELSLRSLIFNFRQALSVDNPDYRPGGGYISPPGRSRQSLGGGADTAGIFGGPRGSQASMAMDLHLDCPVTLKIRDRTHRTDSRRLVRQRQVELEELDSHSWSPRYLSREDVDQPRSTPHSRRPSFVKTPSRGASIEEHRPRYFEEIRSRANTGESVKRRRSREMRAKSSTGSRSTSDSYRQRLRRYGPPQKLEKGVRSRIAVERTNSLAAPSLLHRPRACSHWRAIHRHQNAQEDALSNLTSGKELNKYLFTRNQSWKSIFDHVSR</sequence>
<dbReference type="OrthoDB" id="9994280at2759"/>
<feature type="compositionally biased region" description="Basic and acidic residues" evidence="1">
    <location>
        <begin position="470"/>
        <end position="484"/>
    </location>
</feature>
<dbReference type="Proteomes" id="UP000479000">
    <property type="component" value="Unassembled WGS sequence"/>
</dbReference>
<feature type="compositionally biased region" description="Low complexity" evidence="1">
    <location>
        <begin position="295"/>
        <end position="305"/>
    </location>
</feature>
<proteinExistence type="predicted"/>
<dbReference type="AlphaFoldDB" id="A0A6H5H4R7"/>
<feature type="compositionally biased region" description="Low complexity" evidence="1">
    <location>
        <begin position="504"/>
        <end position="514"/>
    </location>
</feature>
<gene>
    <name evidence="2" type="ORF">NTEN_LOCUS15648</name>
</gene>
<feature type="region of interest" description="Disordered" evidence="1">
    <location>
        <begin position="248"/>
        <end position="308"/>
    </location>
</feature>
<keyword evidence="3" id="KW-1185">Reference proteome</keyword>
<feature type="non-terminal residue" evidence="2">
    <location>
        <position position="1"/>
    </location>
</feature>
<name>A0A6H5H4R7_9HEMI</name>
<evidence type="ECO:0000313" key="2">
    <source>
        <dbReference type="EMBL" id="CAB0010607.1"/>
    </source>
</evidence>